<reference evidence="6 7" key="2">
    <citation type="submission" date="2017-12" db="EMBL/GenBank/DDBJ databases">
        <title>Phylogenetic diversity of female urinary microbiome.</title>
        <authorList>
            <person name="Thomas-White K."/>
            <person name="Wolfe A.J."/>
        </authorList>
    </citation>
    <scope>NUCLEOTIDE SEQUENCE [LARGE SCALE GENOMIC DNA]</scope>
    <source>
        <strain evidence="6 7">UMB0426</strain>
    </source>
</reference>
<dbReference type="Proteomes" id="UP000242755">
    <property type="component" value="Unassembled WGS sequence"/>
</dbReference>
<dbReference type="AlphaFoldDB" id="A0A150HC63"/>
<comment type="caution">
    <text evidence="5">The sequence shown here is derived from an EMBL/GenBank/DDBJ whole genome shotgun (WGS) entry which is preliminary data.</text>
</comment>
<keyword evidence="8" id="KW-1185">Reference proteome</keyword>
<dbReference type="InterPro" id="IPR000524">
    <property type="entry name" value="Tscrpt_reg_HTH_GntR"/>
</dbReference>
<evidence type="ECO:0000259" key="4">
    <source>
        <dbReference type="PROSITE" id="PS50949"/>
    </source>
</evidence>
<gene>
    <name evidence="5" type="primary">ytrA</name>
    <name evidence="5" type="ORF">Bravens_00487</name>
    <name evidence="6" type="ORF">CYJ40_07335</name>
</gene>
<keyword evidence="1" id="KW-0805">Transcription regulation</keyword>
<feature type="domain" description="HTH gntR-type" evidence="4">
    <location>
        <begin position="10"/>
        <end position="78"/>
    </location>
</feature>
<evidence type="ECO:0000256" key="1">
    <source>
        <dbReference type="ARBA" id="ARBA00023015"/>
    </source>
</evidence>
<sequence>MLRIDPKSDVPPYEQLRDQLMAQIESGQLPPGARLPAVRRLAGDLGLAPNTVARTYRELERRSYVRTAGRNGTIVTEDTPDDTDPALEASRAHARALSAQGIDVDAAVRLLQRAFAELKKG</sequence>
<dbReference type="InterPro" id="IPR036388">
    <property type="entry name" value="WH-like_DNA-bd_sf"/>
</dbReference>
<evidence type="ECO:0000256" key="3">
    <source>
        <dbReference type="ARBA" id="ARBA00023163"/>
    </source>
</evidence>
<dbReference type="STRING" id="1176165.GCA_001584405_00612"/>
<dbReference type="EMBL" id="LQQC01000005">
    <property type="protein sequence ID" value="KXZ59240.1"/>
    <property type="molecule type" value="Genomic_DNA"/>
</dbReference>
<dbReference type="Proteomes" id="UP000243589">
    <property type="component" value="Unassembled WGS sequence"/>
</dbReference>
<evidence type="ECO:0000313" key="8">
    <source>
        <dbReference type="Proteomes" id="UP000243589"/>
    </source>
</evidence>
<dbReference type="CDD" id="cd07377">
    <property type="entry name" value="WHTH_GntR"/>
    <property type="match status" value="1"/>
</dbReference>
<keyword evidence="3" id="KW-0804">Transcription</keyword>
<evidence type="ECO:0000313" key="7">
    <source>
        <dbReference type="Proteomes" id="UP000242755"/>
    </source>
</evidence>
<dbReference type="RefSeq" id="WP_019174168.1">
    <property type="nucleotide sequence ID" value="NZ_LQQC01000005.1"/>
</dbReference>
<organism evidence="5 8">
    <name type="scientific">Brevibacterium ravenspurgense</name>
    <dbReference type="NCBI Taxonomy" id="479117"/>
    <lineage>
        <taxon>Bacteria</taxon>
        <taxon>Bacillati</taxon>
        <taxon>Actinomycetota</taxon>
        <taxon>Actinomycetes</taxon>
        <taxon>Micrococcales</taxon>
        <taxon>Brevibacteriaceae</taxon>
        <taxon>Brevibacterium</taxon>
    </lineage>
</organism>
<dbReference type="SUPFAM" id="SSF46785">
    <property type="entry name" value="Winged helix' DNA-binding domain"/>
    <property type="match status" value="1"/>
</dbReference>
<dbReference type="PATRIC" id="fig|479117.4.peg.487"/>
<evidence type="ECO:0000313" key="5">
    <source>
        <dbReference type="EMBL" id="KXZ59240.1"/>
    </source>
</evidence>
<dbReference type="GO" id="GO:0003677">
    <property type="term" value="F:DNA binding"/>
    <property type="evidence" value="ECO:0007669"/>
    <property type="project" value="UniProtKB-KW"/>
</dbReference>
<accession>A0A150HC63</accession>
<reference evidence="5 8" key="1">
    <citation type="submission" date="2016-01" db="EMBL/GenBank/DDBJ databases">
        <title>Use of Whole Genome Sequencing to ascertain that Brevibacterium massiliense (Roux, Raoult 2009) is a later heterotypic synonym of Brevibacterium ravenspurgense (Mages 2008).</title>
        <authorList>
            <person name="Bernier A.-M."/>
            <person name="Burdz T."/>
            <person name="Huynh C."/>
            <person name="Pachecho A.L."/>
            <person name="Wiebe D."/>
            <person name="Bonner C."/>
            <person name="Bernard K."/>
        </authorList>
    </citation>
    <scope>NUCLEOTIDE SEQUENCE [LARGE SCALE GENOMIC DNA]</scope>
    <source>
        <strain evidence="5 8">CCUG56047</strain>
    </source>
</reference>
<dbReference type="PANTHER" id="PTHR38445:SF9">
    <property type="entry name" value="HTH-TYPE TRANSCRIPTIONAL REPRESSOR YTRA"/>
    <property type="match status" value="1"/>
</dbReference>
<proteinExistence type="predicted"/>
<dbReference type="PROSITE" id="PS50949">
    <property type="entry name" value="HTH_GNTR"/>
    <property type="match status" value="1"/>
</dbReference>
<evidence type="ECO:0000313" key="6">
    <source>
        <dbReference type="EMBL" id="PKY70182.1"/>
    </source>
</evidence>
<dbReference type="Pfam" id="PF00392">
    <property type="entry name" value="GntR"/>
    <property type="match status" value="1"/>
</dbReference>
<dbReference type="InterPro" id="IPR036390">
    <property type="entry name" value="WH_DNA-bd_sf"/>
</dbReference>
<dbReference type="Gene3D" id="1.10.10.10">
    <property type="entry name" value="Winged helix-like DNA-binding domain superfamily/Winged helix DNA-binding domain"/>
    <property type="match status" value="1"/>
</dbReference>
<keyword evidence="2" id="KW-0238">DNA-binding</keyword>
<dbReference type="PANTHER" id="PTHR38445">
    <property type="entry name" value="HTH-TYPE TRANSCRIPTIONAL REPRESSOR YTRA"/>
    <property type="match status" value="1"/>
</dbReference>
<name>A0A150HC63_9MICO</name>
<dbReference type="SMART" id="SM00345">
    <property type="entry name" value="HTH_GNTR"/>
    <property type="match status" value="1"/>
</dbReference>
<dbReference type="EMBL" id="PKGO01000006">
    <property type="protein sequence ID" value="PKY70182.1"/>
    <property type="molecule type" value="Genomic_DNA"/>
</dbReference>
<evidence type="ECO:0000256" key="2">
    <source>
        <dbReference type="ARBA" id="ARBA00023125"/>
    </source>
</evidence>
<dbReference type="GO" id="GO:0003700">
    <property type="term" value="F:DNA-binding transcription factor activity"/>
    <property type="evidence" value="ECO:0007669"/>
    <property type="project" value="InterPro"/>
</dbReference>
<protein>
    <submittedName>
        <fullName evidence="6">GntR family transcriptional regulator</fullName>
    </submittedName>
    <submittedName>
        <fullName evidence="5">HTH-type transcriptional repressor YtrA</fullName>
    </submittedName>
</protein>